<accession>A0A346Y6H2</accession>
<keyword evidence="1" id="KW-0614">Plasmid</keyword>
<keyword evidence="2" id="KW-1185">Reference proteome</keyword>
<dbReference type="Proteomes" id="UP000264006">
    <property type="component" value="Plasmid pEDY32-46I"/>
</dbReference>
<dbReference type="RefSeq" id="WP_114594654.1">
    <property type="nucleotide sequence ID" value="NZ_CP031166.1"/>
</dbReference>
<dbReference type="EMBL" id="CP031166">
    <property type="protein sequence ID" value="AXV10069.1"/>
    <property type="molecule type" value="Genomic_DNA"/>
</dbReference>
<evidence type="ECO:0000313" key="1">
    <source>
        <dbReference type="EMBL" id="AXV10069.1"/>
    </source>
</evidence>
<geneLocation type="plasmid" evidence="2">
    <name>pedy32-46i</name>
</geneLocation>
<proteinExistence type="predicted"/>
<gene>
    <name evidence="1" type="ORF">DVS28_b0299</name>
</gene>
<evidence type="ECO:0000313" key="2">
    <source>
        <dbReference type="Proteomes" id="UP000264006"/>
    </source>
</evidence>
<reference evidence="1 2" key="1">
    <citation type="submission" date="2018-09" db="EMBL/GenBank/DDBJ databases">
        <title>Complete genome sequence of Euzebya sp. DY32-46 isolated from seawater of Pacific Ocean.</title>
        <authorList>
            <person name="Xu L."/>
            <person name="Wu Y.-H."/>
            <person name="Xu X.-W."/>
        </authorList>
    </citation>
    <scope>NUCLEOTIDE SEQUENCE [LARGE SCALE GENOMIC DNA]</scope>
    <source>
        <strain evidence="1 2">DY32-46</strain>
        <plasmid evidence="2">pedy32-46i</plasmid>
    </source>
</reference>
<dbReference type="AlphaFoldDB" id="A0A346Y6H2"/>
<organism evidence="1 2">
    <name type="scientific">Euzebya pacifica</name>
    <dbReference type="NCBI Taxonomy" id="1608957"/>
    <lineage>
        <taxon>Bacteria</taxon>
        <taxon>Bacillati</taxon>
        <taxon>Actinomycetota</taxon>
        <taxon>Nitriliruptoria</taxon>
        <taxon>Euzebyales</taxon>
    </lineage>
</organism>
<name>A0A346Y6H2_9ACTN</name>
<protein>
    <submittedName>
        <fullName evidence="1">Uncharacterized protein</fullName>
    </submittedName>
</protein>
<dbReference type="KEGG" id="euz:DVS28_b0299"/>
<sequence>MPHFTATVAHAATNDGRLLFPTRDQPGLTGFDQTIVAFDRHPDTVTVPAPDDAGDEAWMHAAERMWMLANLHPAEASGPDAIEPPGDITNEELGWMTSYRNAGNRSLCVGDIVLLTGPDGTEAAYQALTIGFGPLDTDGVPIRDRQPPRT</sequence>